<evidence type="ECO:0000256" key="2">
    <source>
        <dbReference type="ARBA" id="ARBA00022692"/>
    </source>
</evidence>
<evidence type="ECO:0000313" key="7">
    <source>
        <dbReference type="Proteomes" id="UP000276776"/>
    </source>
</evidence>
<dbReference type="PANTHER" id="PTHR43243:SF20">
    <property type="entry name" value="CATIONIC AMINO ACID TRANSPORTER 3"/>
    <property type="match status" value="1"/>
</dbReference>
<reference evidence="8" key="1">
    <citation type="submission" date="2017-02" db="UniProtKB">
        <authorList>
            <consortium name="WormBaseParasite"/>
        </authorList>
    </citation>
    <scope>IDENTIFICATION</scope>
</reference>
<dbReference type="WBParaSite" id="TCLT_0000102401-mRNA-1">
    <property type="protein sequence ID" value="TCLT_0000102401-mRNA-1"/>
    <property type="gene ID" value="TCLT_0000102401"/>
</dbReference>
<proteinExistence type="predicted"/>
<feature type="transmembrane region" description="Helical" evidence="5">
    <location>
        <begin position="537"/>
        <end position="555"/>
    </location>
</feature>
<reference evidence="6 7" key="2">
    <citation type="submission" date="2018-11" db="EMBL/GenBank/DDBJ databases">
        <authorList>
            <consortium name="Pathogen Informatics"/>
        </authorList>
    </citation>
    <scope>NUCLEOTIDE SEQUENCE [LARGE SCALE GENOMIC DNA]</scope>
</reference>
<evidence type="ECO:0000313" key="8">
    <source>
        <dbReference type="WBParaSite" id="TCLT_0000102401-mRNA-1"/>
    </source>
</evidence>
<feature type="transmembrane region" description="Helical" evidence="5">
    <location>
        <begin position="576"/>
        <end position="606"/>
    </location>
</feature>
<dbReference type="AlphaFoldDB" id="A0A0N5CLN0"/>
<dbReference type="EMBL" id="UYYF01000106">
    <property type="protein sequence ID" value="VDM96241.1"/>
    <property type="molecule type" value="Genomic_DNA"/>
</dbReference>
<dbReference type="Pfam" id="PF13520">
    <property type="entry name" value="AA_permease_2"/>
    <property type="match status" value="1"/>
</dbReference>
<evidence type="ECO:0000256" key="4">
    <source>
        <dbReference type="ARBA" id="ARBA00023136"/>
    </source>
</evidence>
<dbReference type="OrthoDB" id="3900342at2759"/>
<gene>
    <name evidence="6" type="ORF">TCLT_LOCUS1025</name>
</gene>
<feature type="transmembrane region" description="Helical" evidence="5">
    <location>
        <begin position="304"/>
        <end position="323"/>
    </location>
</feature>
<dbReference type="Gene3D" id="1.20.1740.10">
    <property type="entry name" value="Amino acid/polyamine transporter I"/>
    <property type="match status" value="1"/>
</dbReference>
<comment type="subcellular location">
    <subcellularLocation>
        <location evidence="1">Membrane</location>
        <topology evidence="1">Multi-pass membrane protein</topology>
    </subcellularLocation>
</comment>
<evidence type="ECO:0000256" key="3">
    <source>
        <dbReference type="ARBA" id="ARBA00022989"/>
    </source>
</evidence>
<dbReference type="GO" id="GO:0015171">
    <property type="term" value="F:amino acid transmembrane transporter activity"/>
    <property type="evidence" value="ECO:0007669"/>
    <property type="project" value="TreeGrafter"/>
</dbReference>
<evidence type="ECO:0000313" key="6">
    <source>
        <dbReference type="EMBL" id="VDM96241.1"/>
    </source>
</evidence>
<feature type="transmembrane region" description="Helical" evidence="5">
    <location>
        <begin position="21"/>
        <end position="48"/>
    </location>
</feature>
<keyword evidence="7" id="KW-1185">Reference proteome</keyword>
<feature type="transmembrane region" description="Helical" evidence="5">
    <location>
        <begin position="112"/>
        <end position="134"/>
    </location>
</feature>
<dbReference type="STRING" id="103827.A0A0N5CLN0"/>
<keyword evidence="3 5" id="KW-1133">Transmembrane helix</keyword>
<feature type="transmembrane region" description="Helical" evidence="5">
    <location>
        <begin position="86"/>
        <end position="105"/>
    </location>
</feature>
<organism evidence="8">
    <name type="scientific">Thelazia callipaeda</name>
    <name type="common">Oriental eyeworm</name>
    <name type="synonym">Parasitic nematode</name>
    <dbReference type="NCBI Taxonomy" id="103827"/>
    <lineage>
        <taxon>Eukaryota</taxon>
        <taxon>Metazoa</taxon>
        <taxon>Ecdysozoa</taxon>
        <taxon>Nematoda</taxon>
        <taxon>Chromadorea</taxon>
        <taxon>Rhabditida</taxon>
        <taxon>Spirurina</taxon>
        <taxon>Spiruromorpha</taxon>
        <taxon>Thelazioidea</taxon>
        <taxon>Thelaziidae</taxon>
        <taxon>Thelazia</taxon>
    </lineage>
</organism>
<dbReference type="PANTHER" id="PTHR43243">
    <property type="entry name" value="INNER MEMBRANE TRANSPORTER YGJI-RELATED"/>
    <property type="match status" value="1"/>
</dbReference>
<feature type="transmembrane region" description="Helical" evidence="5">
    <location>
        <begin position="232"/>
        <end position="258"/>
    </location>
</feature>
<dbReference type="Proteomes" id="UP000276776">
    <property type="component" value="Unassembled WGS sequence"/>
</dbReference>
<dbReference type="InterPro" id="IPR002293">
    <property type="entry name" value="AA/rel_permease1"/>
</dbReference>
<feature type="transmembrane region" description="Helical" evidence="5">
    <location>
        <begin position="500"/>
        <end position="517"/>
    </location>
</feature>
<keyword evidence="4 5" id="KW-0472">Membrane</keyword>
<keyword evidence="2 5" id="KW-0812">Transmembrane</keyword>
<accession>A0A0N5CLN0</accession>
<name>A0A0N5CLN0_THECL</name>
<dbReference type="OMA" id="CALCACY"/>
<sequence>MHMNELICSMPKSCLLYNFTYVCFGELSAFIIAWISLLHFIICTVIIAKNLSSHMNLLFRGFFDEHFTLEMPIIQLNSIFTTKIDLFAILAILFASIILCCNIRVLATVSFIMVSICVLTTNSTIFVGFYFANVNNWLAAGFFKNGAAGVLKGASYYLSAYIGIETLTFLLEETKNPQKKLAISLPFIIIALSLIMFLTTMVFTLVADVSAYPNKMFLPDIFDQLGIPSAKYVMTVGSVCGLSGTMLAIFVPATRLLSSLAQDNLLPLTFLAHTSKKRGVPYYAVLSCALISSIFIVLDTSKLFEIIAFSTSIKLILLGCLVYDQRYRPDAFGLFREVASYRKIPPRSLASWTDDKDSCSVSISKWSEKDEDNDVMSSYETLRANFTQQECAQFYERVQKLTSVNKNSQSMVENLKKTVIELCKDYKQRSLSSYEAYDFGHYCVRPSCSLANNLANFQRHKFHTFERNVPGTPYCVKYSVSTDTSKETDRNEYKRSMKTLFFFILTTLAISFLASKIDGESHKFPTRIFTALMTLHFFLPLIITIITLGYLVVAASRQKVNPVNNQRRYKTITFPYITLFIIFLLLLLASSADHLTIFEFIVWITFG</sequence>
<evidence type="ECO:0000256" key="5">
    <source>
        <dbReference type="SAM" id="Phobius"/>
    </source>
</evidence>
<dbReference type="GO" id="GO:0005886">
    <property type="term" value="C:plasma membrane"/>
    <property type="evidence" value="ECO:0007669"/>
    <property type="project" value="TreeGrafter"/>
</dbReference>
<feature type="transmembrane region" description="Helical" evidence="5">
    <location>
        <begin position="279"/>
        <end position="298"/>
    </location>
</feature>
<evidence type="ECO:0000256" key="1">
    <source>
        <dbReference type="ARBA" id="ARBA00004141"/>
    </source>
</evidence>
<protein>
    <submittedName>
        <fullName evidence="8">AA_permease domain-containing protein</fullName>
    </submittedName>
</protein>
<feature type="transmembrane region" description="Helical" evidence="5">
    <location>
        <begin position="154"/>
        <end position="171"/>
    </location>
</feature>
<feature type="transmembrane region" description="Helical" evidence="5">
    <location>
        <begin position="183"/>
        <end position="212"/>
    </location>
</feature>